<gene>
    <name evidence="1" type="ORF">NDU88_003448</name>
</gene>
<proteinExistence type="predicted"/>
<dbReference type="AlphaFoldDB" id="A0AAV7TP29"/>
<reference evidence="1" key="1">
    <citation type="journal article" date="2022" name="bioRxiv">
        <title>Sequencing and chromosome-scale assembly of the giantPleurodeles waltlgenome.</title>
        <authorList>
            <person name="Brown T."/>
            <person name="Elewa A."/>
            <person name="Iarovenko S."/>
            <person name="Subramanian E."/>
            <person name="Araus A.J."/>
            <person name="Petzold A."/>
            <person name="Susuki M."/>
            <person name="Suzuki K.-i.T."/>
            <person name="Hayashi T."/>
            <person name="Toyoda A."/>
            <person name="Oliveira C."/>
            <person name="Osipova E."/>
            <person name="Leigh N.D."/>
            <person name="Simon A."/>
            <person name="Yun M.H."/>
        </authorList>
    </citation>
    <scope>NUCLEOTIDE SEQUENCE</scope>
    <source>
        <strain evidence="1">20211129_DDA</strain>
        <tissue evidence="1">Liver</tissue>
    </source>
</reference>
<dbReference type="Proteomes" id="UP001066276">
    <property type="component" value="Chromosome 3_2"/>
</dbReference>
<organism evidence="1 2">
    <name type="scientific">Pleurodeles waltl</name>
    <name type="common">Iberian ribbed newt</name>
    <dbReference type="NCBI Taxonomy" id="8319"/>
    <lineage>
        <taxon>Eukaryota</taxon>
        <taxon>Metazoa</taxon>
        <taxon>Chordata</taxon>
        <taxon>Craniata</taxon>
        <taxon>Vertebrata</taxon>
        <taxon>Euteleostomi</taxon>
        <taxon>Amphibia</taxon>
        <taxon>Batrachia</taxon>
        <taxon>Caudata</taxon>
        <taxon>Salamandroidea</taxon>
        <taxon>Salamandridae</taxon>
        <taxon>Pleurodelinae</taxon>
        <taxon>Pleurodeles</taxon>
    </lineage>
</organism>
<keyword evidence="2" id="KW-1185">Reference proteome</keyword>
<name>A0AAV7TP29_PLEWA</name>
<evidence type="ECO:0000313" key="2">
    <source>
        <dbReference type="Proteomes" id="UP001066276"/>
    </source>
</evidence>
<evidence type="ECO:0000313" key="1">
    <source>
        <dbReference type="EMBL" id="KAJ1178201.1"/>
    </source>
</evidence>
<dbReference type="EMBL" id="JANPWB010000006">
    <property type="protein sequence ID" value="KAJ1178201.1"/>
    <property type="molecule type" value="Genomic_DNA"/>
</dbReference>
<accession>A0AAV7TP29</accession>
<protein>
    <submittedName>
        <fullName evidence="1">Uncharacterized protein</fullName>
    </submittedName>
</protein>
<comment type="caution">
    <text evidence="1">The sequence shown here is derived from an EMBL/GenBank/DDBJ whole genome shotgun (WGS) entry which is preliminary data.</text>
</comment>
<sequence length="92" mass="9792">MMVLIPKKGRDPTYLSSYRPLDLQQMQAAGCRLPTYDLDLPCCDRILGGSSGGPVADGSAVGETRPTKGLKVLHDVNPHGGAWADVGQTVNR</sequence>